<dbReference type="PROSITE" id="PS51296">
    <property type="entry name" value="RIESKE"/>
    <property type="match status" value="1"/>
</dbReference>
<sequence length="600" mass="66521">MQQTQAKPVSTDGKWVSVASASEVFESGCKTVYAWGYTIALFKFDRQIYAVDNRCPHMGFPLDKGNVREGILTCHWHHARFDLASGGTFDLWADDVRAFPVKLEDGLVWLDLTPLPGMHVRYLKNLSSGLERNIRLVIAKATLGLLSGQANLDTAALEPFRAGLKFAATNRRGGWSIGATTLAVMQNLLPHLDEEDKPRALFTGLNAVSRDCDGQPARFAVEPLPDASADIALLKKWFRQFIEVRDSEGAERCIVTAVRAGYSPAQVVDIFYAAATDHRYIDIGHPLDFTTKAFEALDLAGWDTDLAAPVLASLVPNYTGADRMEESNEWRHPIDLVALLENTFGQIEQAAAQGAGKEWRWHSDDSLIDVLLGDDPVAIVTFLLEALRQGATYEQLAGIVAYTALRRIVHYGITNEYPDWNTVHHTFTFANAVHMGMRRAPSVELVRGVFDAALSIYLDRFLNIPPTRLPAPLLEQQVVATPDELLKKLFDLFNLQQQVNEAAELVALYLNMGGAPDKLRATLGKALLREDAGFHPIQSLEACFRQYAMLLEFPGDPKIANHALLAAVRYLAAHSPTARSANQTYQIALRLNRGEKVFEE</sequence>
<protein>
    <submittedName>
        <fullName evidence="8">Rieske (2Fe-2S) protein</fullName>
    </submittedName>
</protein>
<feature type="domain" description="Rieske" evidence="7">
    <location>
        <begin position="15"/>
        <end position="110"/>
    </location>
</feature>
<evidence type="ECO:0000256" key="6">
    <source>
        <dbReference type="ARBA" id="ARBA00038001"/>
    </source>
</evidence>
<evidence type="ECO:0000256" key="3">
    <source>
        <dbReference type="ARBA" id="ARBA00023004"/>
    </source>
</evidence>
<evidence type="ECO:0000256" key="1">
    <source>
        <dbReference type="ARBA" id="ARBA00022714"/>
    </source>
</evidence>
<dbReference type="Proteomes" id="UP000521676">
    <property type="component" value="Unassembled WGS sequence"/>
</dbReference>
<dbReference type="EMBL" id="JACATZ010000003">
    <property type="protein sequence ID" value="NWJ47993.1"/>
    <property type="molecule type" value="Genomic_DNA"/>
</dbReference>
<gene>
    <name evidence="8" type="ORF">HXX08_19230</name>
    <name evidence="9" type="ORF">OZ401_003528</name>
</gene>
<keyword evidence="2" id="KW-0479">Metal-binding</keyword>
<dbReference type="InterPro" id="IPR017941">
    <property type="entry name" value="Rieske_2Fe-2S"/>
</dbReference>
<dbReference type="PANTHER" id="PTHR21496">
    <property type="entry name" value="FERREDOXIN-RELATED"/>
    <property type="match status" value="1"/>
</dbReference>
<evidence type="ECO:0000256" key="4">
    <source>
        <dbReference type="ARBA" id="ARBA00023014"/>
    </source>
</evidence>
<dbReference type="RefSeq" id="WP_341471770.1">
    <property type="nucleotide sequence ID" value="NZ_CP128400.1"/>
</dbReference>
<dbReference type="GO" id="GO:0004497">
    <property type="term" value="F:monooxygenase activity"/>
    <property type="evidence" value="ECO:0007669"/>
    <property type="project" value="UniProtKB-ARBA"/>
</dbReference>
<dbReference type="EMBL" id="CP128400">
    <property type="protein sequence ID" value="WJW69898.1"/>
    <property type="molecule type" value="Genomic_DNA"/>
</dbReference>
<evidence type="ECO:0000256" key="2">
    <source>
        <dbReference type="ARBA" id="ARBA00022723"/>
    </source>
</evidence>
<dbReference type="InterPro" id="IPR036922">
    <property type="entry name" value="Rieske_2Fe-2S_sf"/>
</dbReference>
<evidence type="ECO:0000313" key="9">
    <source>
        <dbReference type="EMBL" id="WJW69898.1"/>
    </source>
</evidence>
<dbReference type="GO" id="GO:0016705">
    <property type="term" value="F:oxidoreductase activity, acting on paired donors, with incorporation or reduction of molecular oxygen"/>
    <property type="evidence" value="ECO:0007669"/>
    <property type="project" value="UniProtKB-ARBA"/>
</dbReference>
<evidence type="ECO:0000256" key="5">
    <source>
        <dbReference type="ARBA" id="ARBA00034078"/>
    </source>
</evidence>
<dbReference type="AlphaFoldDB" id="A0A8T7M7K4"/>
<keyword evidence="4" id="KW-0411">Iron-sulfur</keyword>
<dbReference type="GO" id="GO:0051537">
    <property type="term" value="F:2 iron, 2 sulfur cluster binding"/>
    <property type="evidence" value="ECO:0007669"/>
    <property type="project" value="UniProtKB-KW"/>
</dbReference>
<reference evidence="8 10" key="1">
    <citation type="submission" date="2020-06" db="EMBL/GenBank/DDBJ databases">
        <title>Anoxygenic phototrophic Chloroflexota member uses a Type I reaction center.</title>
        <authorList>
            <person name="Tsuji J.M."/>
            <person name="Shaw N.A."/>
            <person name="Nagashima S."/>
            <person name="Venkiteswaran J."/>
            <person name="Schiff S.L."/>
            <person name="Hanada S."/>
            <person name="Tank M."/>
            <person name="Neufeld J.D."/>
        </authorList>
    </citation>
    <scope>NUCLEOTIDE SEQUENCE [LARGE SCALE GENOMIC DNA]</scope>
    <source>
        <strain evidence="8">L227-S17</strain>
    </source>
</reference>
<comment type="similarity">
    <text evidence="6">Belongs to the bacterial ring-hydroxylating dioxygenase ferredoxin component family.</text>
</comment>
<dbReference type="Pfam" id="PF00355">
    <property type="entry name" value="Rieske"/>
    <property type="match status" value="1"/>
</dbReference>
<organism evidence="8 10">
    <name type="scientific">Candidatus Chlorohelix allophototropha</name>
    <dbReference type="NCBI Taxonomy" id="3003348"/>
    <lineage>
        <taxon>Bacteria</taxon>
        <taxon>Bacillati</taxon>
        <taxon>Chloroflexota</taxon>
        <taxon>Chloroflexia</taxon>
        <taxon>Candidatus Chloroheliales</taxon>
        <taxon>Candidatus Chloroheliaceae</taxon>
        <taxon>Candidatus Chlorohelix</taxon>
    </lineage>
</organism>
<reference evidence="9" key="2">
    <citation type="journal article" date="2024" name="Nature">
        <title>Anoxygenic phototroph of the Chloroflexota uses a type I reaction centre.</title>
        <authorList>
            <person name="Tsuji J.M."/>
            <person name="Shaw N.A."/>
            <person name="Nagashima S."/>
            <person name="Venkiteswaran J.J."/>
            <person name="Schiff S.L."/>
            <person name="Watanabe T."/>
            <person name="Fukui M."/>
            <person name="Hanada S."/>
            <person name="Tank M."/>
            <person name="Neufeld J.D."/>
        </authorList>
    </citation>
    <scope>NUCLEOTIDE SEQUENCE</scope>
    <source>
        <strain evidence="9">L227-S17</strain>
    </source>
</reference>
<name>A0A8T7M7K4_9CHLR</name>
<evidence type="ECO:0000313" key="8">
    <source>
        <dbReference type="EMBL" id="NWJ47993.1"/>
    </source>
</evidence>
<evidence type="ECO:0000313" key="10">
    <source>
        <dbReference type="Proteomes" id="UP000521676"/>
    </source>
</evidence>
<evidence type="ECO:0000313" key="11">
    <source>
        <dbReference type="Proteomes" id="UP001431572"/>
    </source>
</evidence>
<evidence type="ECO:0000259" key="7">
    <source>
        <dbReference type="PROSITE" id="PS51296"/>
    </source>
</evidence>
<dbReference type="GO" id="GO:0046872">
    <property type="term" value="F:metal ion binding"/>
    <property type="evidence" value="ECO:0007669"/>
    <property type="project" value="UniProtKB-KW"/>
</dbReference>
<comment type="cofactor">
    <cofactor evidence="5">
        <name>[2Fe-2S] cluster</name>
        <dbReference type="ChEBI" id="CHEBI:190135"/>
    </cofactor>
</comment>
<keyword evidence="3" id="KW-0408">Iron</keyword>
<accession>A0A8T7M7K4</accession>
<proteinExistence type="inferred from homology"/>
<dbReference type="PANTHER" id="PTHR21496:SF0">
    <property type="entry name" value="RIESKE DOMAIN-CONTAINING PROTEIN"/>
    <property type="match status" value="1"/>
</dbReference>
<dbReference type="Gene3D" id="2.102.10.10">
    <property type="entry name" value="Rieske [2Fe-2S] iron-sulphur domain"/>
    <property type="match status" value="1"/>
</dbReference>
<dbReference type="SUPFAM" id="SSF50022">
    <property type="entry name" value="ISP domain"/>
    <property type="match status" value="1"/>
</dbReference>
<keyword evidence="11" id="KW-1185">Reference proteome</keyword>
<keyword evidence="1" id="KW-0001">2Fe-2S</keyword>
<dbReference type="Proteomes" id="UP001431572">
    <property type="component" value="Chromosome 2"/>
</dbReference>